<dbReference type="InterPro" id="IPR043502">
    <property type="entry name" value="DNA/RNA_pol_sf"/>
</dbReference>
<evidence type="ECO:0008006" key="10">
    <source>
        <dbReference type="Google" id="ProtNLM"/>
    </source>
</evidence>
<evidence type="ECO:0000259" key="7">
    <source>
        <dbReference type="PROSITE" id="PS50994"/>
    </source>
</evidence>
<dbReference type="InterPro" id="IPR043128">
    <property type="entry name" value="Rev_trsase/Diguanyl_cyclase"/>
</dbReference>
<dbReference type="InterPro" id="IPR013083">
    <property type="entry name" value="Znf_RING/FYVE/PHD"/>
</dbReference>
<keyword evidence="9" id="KW-1185">Reference proteome</keyword>
<dbReference type="InterPro" id="IPR012337">
    <property type="entry name" value="RNaseH-like_sf"/>
</dbReference>
<evidence type="ECO:0000313" key="9">
    <source>
        <dbReference type="Proteomes" id="UP000069940"/>
    </source>
</evidence>
<dbReference type="Pfam" id="PF03564">
    <property type="entry name" value="DUF1759"/>
    <property type="match status" value="1"/>
</dbReference>
<reference evidence="8" key="2">
    <citation type="submission" date="2025-05" db="UniProtKB">
        <authorList>
            <consortium name="EnsemblMetazoa"/>
        </authorList>
    </citation>
    <scope>IDENTIFICATION</scope>
    <source>
        <strain evidence="8">Foshan</strain>
    </source>
</reference>
<evidence type="ECO:0000256" key="1">
    <source>
        <dbReference type="ARBA" id="ARBA00022723"/>
    </source>
</evidence>
<dbReference type="InterPro" id="IPR001965">
    <property type="entry name" value="Znf_PHD"/>
</dbReference>
<dbReference type="PROSITE" id="PS50994">
    <property type="entry name" value="INTEGRASE"/>
    <property type="match status" value="1"/>
</dbReference>
<dbReference type="Gene3D" id="3.10.10.10">
    <property type="entry name" value="HIV Type 1 Reverse Transcriptase, subunit A, domain 1"/>
    <property type="match status" value="1"/>
</dbReference>
<dbReference type="Pfam" id="PF05380">
    <property type="entry name" value="Peptidase_A17"/>
    <property type="match status" value="1"/>
</dbReference>
<dbReference type="CDD" id="cd01644">
    <property type="entry name" value="RT_pepA17"/>
    <property type="match status" value="1"/>
</dbReference>
<dbReference type="InterPro" id="IPR008042">
    <property type="entry name" value="Retrotrans_Pao"/>
</dbReference>
<dbReference type="Proteomes" id="UP000069940">
    <property type="component" value="Unassembled WGS sequence"/>
</dbReference>
<dbReference type="GeneID" id="134291645"/>
<dbReference type="InterPro" id="IPR036397">
    <property type="entry name" value="RNaseH_sf"/>
</dbReference>
<dbReference type="PROSITE" id="PS01359">
    <property type="entry name" value="ZF_PHD_1"/>
    <property type="match status" value="1"/>
</dbReference>
<keyword evidence="3" id="KW-0862">Zinc</keyword>
<protein>
    <recommendedName>
        <fullName evidence="10">Integrase catalytic domain-containing protein</fullName>
    </recommendedName>
</protein>
<dbReference type="SUPFAM" id="SSF56672">
    <property type="entry name" value="DNA/RNA polymerases"/>
    <property type="match status" value="1"/>
</dbReference>
<dbReference type="PROSITE" id="PS50016">
    <property type="entry name" value="ZF_PHD_2"/>
    <property type="match status" value="1"/>
</dbReference>
<dbReference type="SUPFAM" id="SSF53098">
    <property type="entry name" value="Ribonuclease H-like"/>
    <property type="match status" value="1"/>
</dbReference>
<dbReference type="SMART" id="SM00249">
    <property type="entry name" value="PHD"/>
    <property type="match status" value="1"/>
</dbReference>
<dbReference type="Pfam" id="PF18701">
    <property type="entry name" value="DUF5641"/>
    <property type="match status" value="1"/>
</dbReference>
<feature type="region of interest" description="Disordered" evidence="5">
    <location>
        <begin position="293"/>
        <end position="318"/>
    </location>
</feature>
<dbReference type="PANTHER" id="PTHR47331">
    <property type="entry name" value="PHD-TYPE DOMAIN-CONTAINING PROTEIN"/>
    <property type="match status" value="1"/>
</dbReference>
<feature type="domain" description="PHD-type" evidence="6">
    <location>
        <begin position="28"/>
        <end position="76"/>
    </location>
</feature>
<dbReference type="InterPro" id="IPR005312">
    <property type="entry name" value="DUF1759"/>
</dbReference>
<keyword evidence="2 4" id="KW-0863">Zinc-finger</keyword>
<dbReference type="CDD" id="cd15489">
    <property type="entry name" value="PHD_SF"/>
    <property type="match status" value="1"/>
</dbReference>
<proteinExistence type="predicted"/>
<reference evidence="9" key="1">
    <citation type="journal article" date="2015" name="Proc. Natl. Acad. Sci. U.S.A.">
        <title>Genome sequence of the Asian Tiger mosquito, Aedes albopictus, reveals insights into its biology, genetics, and evolution.</title>
        <authorList>
            <person name="Chen X.G."/>
            <person name="Jiang X."/>
            <person name="Gu J."/>
            <person name="Xu M."/>
            <person name="Wu Y."/>
            <person name="Deng Y."/>
            <person name="Zhang C."/>
            <person name="Bonizzoni M."/>
            <person name="Dermauw W."/>
            <person name="Vontas J."/>
            <person name="Armbruster P."/>
            <person name="Huang X."/>
            <person name="Yang Y."/>
            <person name="Zhang H."/>
            <person name="He W."/>
            <person name="Peng H."/>
            <person name="Liu Y."/>
            <person name="Wu K."/>
            <person name="Chen J."/>
            <person name="Lirakis M."/>
            <person name="Topalis P."/>
            <person name="Van Leeuwen T."/>
            <person name="Hall A.B."/>
            <person name="Jiang X."/>
            <person name="Thorpe C."/>
            <person name="Mueller R.L."/>
            <person name="Sun C."/>
            <person name="Waterhouse R.M."/>
            <person name="Yan G."/>
            <person name="Tu Z.J."/>
            <person name="Fang X."/>
            <person name="James A.A."/>
        </authorList>
    </citation>
    <scope>NUCLEOTIDE SEQUENCE [LARGE SCALE GENOMIC DNA]</scope>
    <source>
        <strain evidence="9">Foshan</strain>
    </source>
</reference>
<evidence type="ECO:0000256" key="5">
    <source>
        <dbReference type="SAM" id="MobiDB-lite"/>
    </source>
</evidence>
<dbReference type="InterPro" id="IPR019787">
    <property type="entry name" value="Znf_PHD-finger"/>
</dbReference>
<dbReference type="InterPro" id="IPR001584">
    <property type="entry name" value="Integrase_cat-core"/>
</dbReference>
<dbReference type="Gene3D" id="3.30.420.10">
    <property type="entry name" value="Ribonuclease H-like superfamily/Ribonuclease H"/>
    <property type="match status" value="1"/>
</dbReference>
<organism evidence="8 9">
    <name type="scientific">Aedes albopictus</name>
    <name type="common">Asian tiger mosquito</name>
    <name type="synonym">Stegomyia albopicta</name>
    <dbReference type="NCBI Taxonomy" id="7160"/>
    <lineage>
        <taxon>Eukaryota</taxon>
        <taxon>Metazoa</taxon>
        <taxon>Ecdysozoa</taxon>
        <taxon>Arthropoda</taxon>
        <taxon>Hexapoda</taxon>
        <taxon>Insecta</taxon>
        <taxon>Pterygota</taxon>
        <taxon>Neoptera</taxon>
        <taxon>Endopterygota</taxon>
        <taxon>Diptera</taxon>
        <taxon>Nematocera</taxon>
        <taxon>Culicoidea</taxon>
        <taxon>Culicidae</taxon>
        <taxon>Culicinae</taxon>
        <taxon>Aedini</taxon>
        <taxon>Aedes</taxon>
        <taxon>Stegomyia</taxon>
    </lineage>
</organism>
<dbReference type="RefSeq" id="XP_062715630.1">
    <property type="nucleotide sequence ID" value="XM_062859646.1"/>
</dbReference>
<evidence type="ECO:0000256" key="2">
    <source>
        <dbReference type="ARBA" id="ARBA00022771"/>
    </source>
</evidence>
<accession>A0ABM2A278</accession>
<dbReference type="Gene3D" id="3.30.70.270">
    <property type="match status" value="1"/>
</dbReference>
<dbReference type="InterPro" id="IPR040676">
    <property type="entry name" value="DUF5641"/>
</dbReference>
<evidence type="ECO:0000313" key="8">
    <source>
        <dbReference type="EnsemblMetazoa" id="AALFPA23_023751.P35397"/>
    </source>
</evidence>
<evidence type="ECO:0000256" key="3">
    <source>
        <dbReference type="ARBA" id="ARBA00022833"/>
    </source>
</evidence>
<dbReference type="InterPro" id="IPR019786">
    <property type="entry name" value="Zinc_finger_PHD-type_CS"/>
</dbReference>
<dbReference type="PANTHER" id="PTHR47331:SF1">
    <property type="entry name" value="GAG-LIKE PROTEIN"/>
    <property type="match status" value="1"/>
</dbReference>
<dbReference type="SUPFAM" id="SSF57903">
    <property type="entry name" value="FYVE/PHD zinc finger"/>
    <property type="match status" value="1"/>
</dbReference>
<dbReference type="Gene3D" id="3.30.40.10">
    <property type="entry name" value="Zinc/RING finger domain, C3HC4 (zinc finger)"/>
    <property type="match status" value="1"/>
</dbReference>
<evidence type="ECO:0000256" key="4">
    <source>
        <dbReference type="PROSITE-ProRule" id="PRU00146"/>
    </source>
</evidence>
<name>A0ABM2A278_AEDAL</name>
<feature type="compositionally biased region" description="Low complexity" evidence="5">
    <location>
        <begin position="299"/>
        <end position="314"/>
    </location>
</feature>
<feature type="domain" description="Integrase catalytic" evidence="7">
    <location>
        <begin position="1799"/>
        <end position="1985"/>
    </location>
</feature>
<dbReference type="EnsemblMetazoa" id="AALFPA23_023751.R35397">
    <property type="protein sequence ID" value="AALFPA23_023751.P35397"/>
    <property type="gene ID" value="AALFPA23_023751"/>
</dbReference>
<keyword evidence="1" id="KW-0479">Metal-binding</keyword>
<evidence type="ECO:0000259" key="6">
    <source>
        <dbReference type="PROSITE" id="PS50016"/>
    </source>
</evidence>
<sequence>MSHHSHQTDPGLDNASNQIQGVPCSTPTEKCNVCSGTDLRRVWHCNICRYWYHPACIGIDSVNENPRFVCPQCQPLTGALKHTYTSAPSRSVPVSTTPLEYVNMSWSQISPVTTAPSTVPISMTPYALGYPRTTMSVNPIASVIPHAATVPQFSNAFPNTFPTVSSLARTLPPCHISTPPSLISQPPAMQEAAVSATPASVPEPLLPPYGFAATSLINQTSMRSSGVTPAATTSATVSNVAPAVLPHCGFPAPVLLNQQLRSMISSTTAPVLVREPLAISTTFAPIHLQSNNSAVQMDSRSQSSRATSSRLSAKQKQKKLELEMLDEERKLQEKEEANKREYLRKRYELLQEIASETSSVADINVEEEGPNERVNSWLQSRELENHTIRNQEPALQVQQQTSHASMDVTTSHRANAFVQNVTYSMQPERRQSYVQDDSRAPPRSIRFANASVPTFDPMLRSTPRQMRSQMEYGNNLSHSQVAARQAVSRELPNFSGSPEEWPLFYSTFISTTDMCGYTQEENLIRLQKCRREKAYDAVKCRLMHPTNVPGIIATLKMLYGNPEVIIHNSIAKIHAAPAPKADKLDTVIDFALTVQNLCATIEACELLEYTYNVALLKELVDKLPPSLKLDWAKHRRTLATVHLTAFADWLYDLAETLCPIATLSVSRTGKGGPAFLNAHCEESDTSSTANHTSPTCPACKGNCVNLDKCQRFLELGYNSRWTLIKEAGNCRKCLKKHKAPCKSQKVCGKNGCSFKHHPLLHNSQRDGGEAPAKQDDKLDVDASDLERRGCNAHHNPATKTLFRVVPVMLYSREKVVKTYAFLDDGSSWTLMDAELAAELNVDGERVPICLKWTGDKHRYENNSRMVEVDISGIEKNSKKYPLGEVHTVPNLGLFHQSLCMNDLAQQYSHLKGIPAESYRNIQPRLLIGVNNANLGHPQKGREGRMHEPLATKTRLGWIVHGGSDGGVFTGYHSWNIGVCNEDNNDILHRAMQEYFLLDSLGISRPNHLIVSADNQRAQDILQTMSRTENGRFVTRLLWKFDEFRLPNSKPTALQRLRCLEARLKREPELAEAMQQKIEDYMKKGYIRRLTAEELLQTKTRVWYLPIFPVFNTHKPGKLRIVWDAAAKSQGVSLNTLLLKGPDQLTSLNSVLFQFREGKVAICGDIREMFHQTLVHEDDQHCQRFLWREHSTDQEPSTFLMQVMTFGASCSPSCAQYAKNLNAKEFEGEYPEAADAITKKHYVDDMLASVETENEAIKLALDVRHVHAQAGYEMRNWLSNSPIVLNALNADQDHEKSLNLNSELATEKILGMWWCTSTDTFTYKLSPKHDIELLSGKRSPTKREMLRTLMAIFDPLGLISNLLIFLKILLQEVWRSAVGWDEDIPESLNAKWELWLQFLSMVQSVRIPRCFRTTVSLGEGTNVQLHTFVDASEFAYAAVAYLRFEQNGKVECAIVSAKARVAPLRFVSIPRLELQAAVIGSRLAETIASSLSLKIDERVFWTDSRDALCWIRSDHRRYSQFVAFRVSELLETTTISSWRWVSSKENVADEATKWQGQPDLDSSSRWLNGPDFLYNDREYWPTEPTHGTSTKEELRAQLFHHGAAPAPVINFNYFGTWERLLRVTARLFRYTHNLRQLVIKQHRIGGPLSKSELQRAWIYLFQQVQLESYPEEINVLSASKENQLPKSSAIYAFTPFMDDNGIVRMRGRIGNCEFATMDVKNPIILPKNHHVTRLILMDFHVRYHHANHETVINEVRQVYRIPKLRLLYKSVRSDCQQCKNERAKPNPPIMGDLPEGRLAAFTRPFSFVGVDYFGPMYVTIGRRLEKRWGVLITCLTARAIHVEIAHSLNADSCIMALRNFMARRGVPTKIYSDRGTNFVASSKELNAALKEMNQDHMIREIVSPHTEWEFLPPASPHMGGCWERLVRSVKVNLEKMKPQRNPSDEVLRNTLTEIENIVNSRPLTFVSVEDPDDPVLTPNHLLLGSSSGLKPAAPLEDSGRALKRAWRASQAEANLFWRRWVRYYLPDLTRRSKWYNKVKPISVNDVVVVVDPGLPRNCWPLGRIISVRTGKDQQVRVATVQTKNGIYERPATKLAVLDVRRDGSVSQTLGVPGGDCNDPSVGASHYIGRKSHGQLW</sequence>
<dbReference type="InterPro" id="IPR011011">
    <property type="entry name" value="Znf_FYVE_PHD"/>
</dbReference>